<dbReference type="EC" id="2.7.7.41" evidence="6"/>
<evidence type="ECO:0000256" key="8">
    <source>
        <dbReference type="ARBA" id="ARBA00022516"/>
    </source>
</evidence>
<keyword evidence="17" id="KW-1208">Phospholipid metabolism</keyword>
<reference evidence="19 20" key="1">
    <citation type="journal article" date="2019" name="Sci. Rep.">
        <title>Comparative genomics of chytrid fungi reveal insights into the obligate biotrophic and pathogenic lifestyle of Synchytrium endobioticum.</title>
        <authorList>
            <person name="van de Vossenberg B.T.L.H."/>
            <person name="Warris S."/>
            <person name="Nguyen H.D.T."/>
            <person name="van Gent-Pelzer M.P.E."/>
            <person name="Joly D.L."/>
            <person name="van de Geest H.C."/>
            <person name="Bonants P.J.M."/>
            <person name="Smith D.S."/>
            <person name="Levesque C.A."/>
            <person name="van der Lee T.A.J."/>
        </authorList>
    </citation>
    <scope>NUCLEOTIDE SEQUENCE [LARGE SCALE GENOMIC DNA]</scope>
    <source>
        <strain evidence="19 20">JEL517</strain>
    </source>
</reference>
<dbReference type="AlphaFoldDB" id="A0A507CDK0"/>
<comment type="pathway">
    <text evidence="4">Lipid metabolism.</text>
</comment>
<keyword evidence="8" id="KW-0444">Lipid biosynthesis</keyword>
<dbReference type="GO" id="GO:0016024">
    <property type="term" value="P:CDP-diacylglycerol biosynthetic process"/>
    <property type="evidence" value="ECO:0007669"/>
    <property type="project" value="UniProtKB-UniPathway"/>
</dbReference>
<keyword evidence="11" id="KW-0999">Mitochondrion inner membrane</keyword>
<dbReference type="Proteomes" id="UP000319731">
    <property type="component" value="Unassembled WGS sequence"/>
</dbReference>
<evidence type="ECO:0000256" key="9">
    <source>
        <dbReference type="ARBA" id="ARBA00022679"/>
    </source>
</evidence>
<evidence type="ECO:0000256" key="5">
    <source>
        <dbReference type="ARBA" id="ARBA00005458"/>
    </source>
</evidence>
<dbReference type="PANTHER" id="PTHR13619:SF0">
    <property type="entry name" value="PHOSPHATIDATE CYTIDYLYLTRANSFERASE, MITOCHONDRIAL"/>
    <property type="match status" value="1"/>
</dbReference>
<dbReference type="GeneID" id="42001870"/>
<comment type="cofactor">
    <cofactor evidence="1">
        <name>Mg(2+)</name>
        <dbReference type="ChEBI" id="CHEBI:18420"/>
    </cofactor>
</comment>
<keyword evidence="9 19" id="KW-0808">Transferase</keyword>
<comment type="subcellular location">
    <subcellularLocation>
        <location evidence="2">Mitochondrion inner membrane</location>
        <topology evidence="2">Peripheral membrane protein</topology>
        <orientation evidence="2">Matrix side</orientation>
    </subcellularLocation>
</comment>
<gene>
    <name evidence="19" type="primary">CDS1</name>
    <name evidence="19" type="ORF">SmJEL517_g00644</name>
</gene>
<evidence type="ECO:0000256" key="6">
    <source>
        <dbReference type="ARBA" id="ARBA00012487"/>
    </source>
</evidence>
<evidence type="ECO:0000256" key="16">
    <source>
        <dbReference type="ARBA" id="ARBA00023209"/>
    </source>
</evidence>
<keyword evidence="12" id="KW-0460">Magnesium</keyword>
<evidence type="ECO:0000256" key="1">
    <source>
        <dbReference type="ARBA" id="ARBA00001946"/>
    </source>
</evidence>
<dbReference type="GO" id="GO:0032049">
    <property type="term" value="P:cardiolipin biosynthetic process"/>
    <property type="evidence" value="ECO:0007669"/>
    <property type="project" value="InterPro"/>
</dbReference>
<comment type="pathway">
    <text evidence="3">Phospholipid metabolism; CDP-diacylglycerol biosynthesis; CDP-diacylglycerol from sn-glycerol 3-phosphate: step 3/3.</text>
</comment>
<protein>
    <recommendedName>
        <fullName evidence="7">Phosphatidate cytidylyltransferase, mitochondrial</fullName>
        <ecNumber evidence="6">2.7.7.41</ecNumber>
    </recommendedName>
    <alternativeName>
        <fullName evidence="18">CDP-diacylglycerol synthase</fullName>
    </alternativeName>
</protein>
<comment type="similarity">
    <text evidence="5">Belongs to the TAM41 family.</text>
</comment>
<sequence>MQGTVRVWGKLARIRSCRHYSVPSATAIHANLDPFTEILKTFDAPIRYAVAYGSAVFPQKETKKENSMIDFIFGVTHPEHWHSLNIRQHRHHYSVVANLGSRTVAVLQERFGAGLYYNPDVTVNGVRIKYGVISMETLLQDLKYWETLYVAGRMQKPLAVLRDDARVSLANQQNLRNAVRTALLLLPHEFTEEDLFLTIVALSYHGDFRMSVGENPRKVYNIVHGQFSQLQDLYKPVVENLPNVSYAYDDKLQQDEDVKLKGIMLQQLPPRFLDRIRHHHRWYLSRAGLQNQAPQGEPDFSRSIAESPELSLYTQKALAETIWWPALTQSIKGILTGGLSRSWQYVLAKMKKRYGKSK</sequence>
<organism evidence="19 20">
    <name type="scientific">Synchytrium microbalum</name>
    <dbReference type="NCBI Taxonomy" id="1806994"/>
    <lineage>
        <taxon>Eukaryota</taxon>
        <taxon>Fungi</taxon>
        <taxon>Fungi incertae sedis</taxon>
        <taxon>Chytridiomycota</taxon>
        <taxon>Chytridiomycota incertae sedis</taxon>
        <taxon>Chytridiomycetes</taxon>
        <taxon>Synchytriales</taxon>
        <taxon>Synchytriaceae</taxon>
        <taxon>Synchytrium</taxon>
    </lineage>
</organism>
<dbReference type="InterPro" id="IPR015222">
    <property type="entry name" value="Tam41"/>
</dbReference>
<dbReference type="PANTHER" id="PTHR13619">
    <property type="entry name" value="PHOSPHATIDATE CYTIDYLYLTRANSFERASE, MITOCHONDRIAL"/>
    <property type="match status" value="1"/>
</dbReference>
<dbReference type="GO" id="GO:0005743">
    <property type="term" value="C:mitochondrial inner membrane"/>
    <property type="evidence" value="ECO:0007669"/>
    <property type="project" value="UniProtKB-SubCell"/>
</dbReference>
<keyword evidence="20" id="KW-1185">Reference proteome</keyword>
<evidence type="ECO:0000256" key="2">
    <source>
        <dbReference type="ARBA" id="ARBA00004443"/>
    </source>
</evidence>
<evidence type="ECO:0000256" key="12">
    <source>
        <dbReference type="ARBA" id="ARBA00022842"/>
    </source>
</evidence>
<evidence type="ECO:0000256" key="17">
    <source>
        <dbReference type="ARBA" id="ARBA00023264"/>
    </source>
</evidence>
<dbReference type="EMBL" id="QEAO01000002">
    <property type="protein sequence ID" value="TPX37418.1"/>
    <property type="molecule type" value="Genomic_DNA"/>
</dbReference>
<evidence type="ECO:0000256" key="10">
    <source>
        <dbReference type="ARBA" id="ARBA00022695"/>
    </source>
</evidence>
<dbReference type="Pfam" id="PF09139">
    <property type="entry name" value="Tam41_Mmp37"/>
    <property type="match status" value="1"/>
</dbReference>
<dbReference type="STRING" id="1806994.A0A507CDK0"/>
<proteinExistence type="inferred from homology"/>
<keyword evidence="14" id="KW-0496">Mitochondrion</keyword>
<evidence type="ECO:0000256" key="4">
    <source>
        <dbReference type="ARBA" id="ARBA00005189"/>
    </source>
</evidence>
<evidence type="ECO:0000256" key="15">
    <source>
        <dbReference type="ARBA" id="ARBA00023136"/>
    </source>
</evidence>
<evidence type="ECO:0000256" key="13">
    <source>
        <dbReference type="ARBA" id="ARBA00023098"/>
    </source>
</evidence>
<evidence type="ECO:0000256" key="3">
    <source>
        <dbReference type="ARBA" id="ARBA00005119"/>
    </source>
</evidence>
<keyword evidence="10 19" id="KW-0548">Nucleotidyltransferase</keyword>
<keyword evidence="15" id="KW-0472">Membrane</keyword>
<evidence type="ECO:0000256" key="18">
    <source>
        <dbReference type="ARBA" id="ARBA00029893"/>
    </source>
</evidence>
<dbReference type="GO" id="GO:0004605">
    <property type="term" value="F:phosphatidate cytidylyltransferase activity"/>
    <property type="evidence" value="ECO:0007669"/>
    <property type="project" value="UniProtKB-EC"/>
</dbReference>
<name>A0A507CDK0_9FUNG</name>
<evidence type="ECO:0000256" key="7">
    <source>
        <dbReference type="ARBA" id="ARBA00018337"/>
    </source>
</evidence>
<dbReference type="OrthoDB" id="341477at2759"/>
<evidence type="ECO:0000256" key="11">
    <source>
        <dbReference type="ARBA" id="ARBA00022792"/>
    </source>
</evidence>
<accession>A0A507CDK0</accession>
<keyword evidence="13" id="KW-0443">Lipid metabolism</keyword>
<keyword evidence="16" id="KW-0594">Phospholipid biosynthesis</keyword>
<dbReference type="PIRSF" id="PIRSF028840">
    <property type="entry name" value="Mmp37"/>
    <property type="match status" value="1"/>
</dbReference>
<evidence type="ECO:0000313" key="19">
    <source>
        <dbReference type="EMBL" id="TPX37418.1"/>
    </source>
</evidence>
<evidence type="ECO:0000256" key="14">
    <source>
        <dbReference type="ARBA" id="ARBA00023128"/>
    </source>
</evidence>
<comment type="caution">
    <text evidence="19">The sequence shown here is derived from an EMBL/GenBank/DDBJ whole genome shotgun (WGS) entry which is preliminary data.</text>
</comment>
<dbReference type="UniPathway" id="UPA00557">
    <property type="reaction ID" value="UER00614"/>
</dbReference>
<dbReference type="RefSeq" id="XP_031027329.1">
    <property type="nucleotide sequence ID" value="XM_031166573.1"/>
</dbReference>
<evidence type="ECO:0000313" key="20">
    <source>
        <dbReference type="Proteomes" id="UP000319731"/>
    </source>
</evidence>